<accession>A0A0C2WE53</accession>
<dbReference type="Proteomes" id="UP000054549">
    <property type="component" value="Unassembled WGS sequence"/>
</dbReference>
<name>A0A0C2WE53_AMAMK</name>
<proteinExistence type="predicted"/>
<evidence type="ECO:0000313" key="2">
    <source>
        <dbReference type="Proteomes" id="UP000054549"/>
    </source>
</evidence>
<sequence length="123" mass="14265">MINVPGIHDDERSGSASELWKALHQVHQIQGVVAMGTALWNFVMKRVRDDANIALHLTEMKEERMNLEMMGHRIPENEFKMWLISSLPPSWDDYIKASFGTVGTIEDMNMNSHELRMHILNEY</sequence>
<evidence type="ECO:0000313" key="1">
    <source>
        <dbReference type="EMBL" id="KIL54328.1"/>
    </source>
</evidence>
<dbReference type="EMBL" id="KN818809">
    <property type="protein sequence ID" value="KIL54328.1"/>
    <property type="molecule type" value="Genomic_DNA"/>
</dbReference>
<gene>
    <name evidence="1" type="ORF">M378DRAFT_19004</name>
</gene>
<dbReference type="HOGENOM" id="CLU_2014683_0_0_1"/>
<dbReference type="AlphaFoldDB" id="A0A0C2WE53"/>
<dbReference type="InParanoid" id="A0A0C2WE53"/>
<protein>
    <submittedName>
        <fullName evidence="1">Uncharacterized protein</fullName>
    </submittedName>
</protein>
<reference evidence="1 2" key="1">
    <citation type="submission" date="2014-04" db="EMBL/GenBank/DDBJ databases">
        <title>Evolutionary Origins and Diversification of the Mycorrhizal Mutualists.</title>
        <authorList>
            <consortium name="DOE Joint Genome Institute"/>
            <consortium name="Mycorrhizal Genomics Consortium"/>
            <person name="Kohler A."/>
            <person name="Kuo A."/>
            <person name="Nagy L.G."/>
            <person name="Floudas D."/>
            <person name="Copeland A."/>
            <person name="Barry K.W."/>
            <person name="Cichocki N."/>
            <person name="Veneault-Fourrey C."/>
            <person name="LaButti K."/>
            <person name="Lindquist E.A."/>
            <person name="Lipzen A."/>
            <person name="Lundell T."/>
            <person name="Morin E."/>
            <person name="Murat C."/>
            <person name="Riley R."/>
            <person name="Ohm R."/>
            <person name="Sun H."/>
            <person name="Tunlid A."/>
            <person name="Henrissat B."/>
            <person name="Grigoriev I.V."/>
            <person name="Hibbett D.S."/>
            <person name="Martin F."/>
        </authorList>
    </citation>
    <scope>NUCLEOTIDE SEQUENCE [LARGE SCALE GENOMIC DNA]</scope>
    <source>
        <strain evidence="1 2">Koide BX008</strain>
    </source>
</reference>
<dbReference type="OrthoDB" id="2847449at2759"/>
<organism evidence="1 2">
    <name type="scientific">Amanita muscaria (strain Koide BX008)</name>
    <dbReference type="NCBI Taxonomy" id="946122"/>
    <lineage>
        <taxon>Eukaryota</taxon>
        <taxon>Fungi</taxon>
        <taxon>Dikarya</taxon>
        <taxon>Basidiomycota</taxon>
        <taxon>Agaricomycotina</taxon>
        <taxon>Agaricomycetes</taxon>
        <taxon>Agaricomycetidae</taxon>
        <taxon>Agaricales</taxon>
        <taxon>Pluteineae</taxon>
        <taxon>Amanitaceae</taxon>
        <taxon>Amanita</taxon>
    </lineage>
</organism>
<dbReference type="Pfam" id="PF14223">
    <property type="entry name" value="Retrotran_gag_2"/>
    <property type="match status" value="1"/>
</dbReference>
<keyword evidence="2" id="KW-1185">Reference proteome</keyword>